<proteinExistence type="predicted"/>
<name>A0A2P6QVC8_ROSCH</name>
<reference evidence="1 2" key="1">
    <citation type="journal article" date="2018" name="Nat. Genet.">
        <title>The Rosa genome provides new insights in the design of modern roses.</title>
        <authorList>
            <person name="Bendahmane M."/>
        </authorList>
    </citation>
    <scope>NUCLEOTIDE SEQUENCE [LARGE SCALE GENOMIC DNA]</scope>
    <source>
        <strain evidence="2">cv. Old Blush</strain>
    </source>
</reference>
<evidence type="ECO:0000313" key="2">
    <source>
        <dbReference type="Proteomes" id="UP000238479"/>
    </source>
</evidence>
<dbReference type="Proteomes" id="UP000238479">
    <property type="component" value="Chromosome 4"/>
</dbReference>
<protein>
    <submittedName>
        <fullName evidence="1">Uncharacterized protein</fullName>
    </submittedName>
</protein>
<dbReference type="PANTHER" id="PTHR46873:SF1">
    <property type="entry name" value="EXPRESSED PROTEIN"/>
    <property type="match status" value="1"/>
</dbReference>
<evidence type="ECO:0000313" key="1">
    <source>
        <dbReference type="EMBL" id="PRQ38135.1"/>
    </source>
</evidence>
<sequence>MGCYCEVGFRVFKFKSSEECSEACKAMCTGTDWPCLCDSWVYCGNREACRSKFGVLS</sequence>
<dbReference type="EMBL" id="PDCK01000042">
    <property type="protein sequence ID" value="PRQ38135.1"/>
    <property type="molecule type" value="Genomic_DNA"/>
</dbReference>
<gene>
    <name evidence="1" type="ORF">RchiOBHm_Chr4g0410431</name>
</gene>
<dbReference type="AlphaFoldDB" id="A0A2P6QVC8"/>
<dbReference type="Gramene" id="PRQ38135">
    <property type="protein sequence ID" value="PRQ38135"/>
    <property type="gene ID" value="RchiOBHm_Chr4g0410431"/>
</dbReference>
<dbReference type="PANTHER" id="PTHR46873">
    <property type="entry name" value="EXPRESSED PROTEIN"/>
    <property type="match status" value="1"/>
</dbReference>
<accession>A0A2P6QVC8</accession>
<comment type="caution">
    <text evidence="1">The sequence shown here is derived from an EMBL/GenBank/DDBJ whole genome shotgun (WGS) entry which is preliminary data.</text>
</comment>
<keyword evidence="2" id="KW-1185">Reference proteome</keyword>
<organism evidence="1 2">
    <name type="scientific">Rosa chinensis</name>
    <name type="common">China rose</name>
    <dbReference type="NCBI Taxonomy" id="74649"/>
    <lineage>
        <taxon>Eukaryota</taxon>
        <taxon>Viridiplantae</taxon>
        <taxon>Streptophyta</taxon>
        <taxon>Embryophyta</taxon>
        <taxon>Tracheophyta</taxon>
        <taxon>Spermatophyta</taxon>
        <taxon>Magnoliopsida</taxon>
        <taxon>eudicotyledons</taxon>
        <taxon>Gunneridae</taxon>
        <taxon>Pentapetalae</taxon>
        <taxon>rosids</taxon>
        <taxon>fabids</taxon>
        <taxon>Rosales</taxon>
        <taxon>Rosaceae</taxon>
        <taxon>Rosoideae</taxon>
        <taxon>Rosoideae incertae sedis</taxon>
        <taxon>Rosa</taxon>
    </lineage>
</organism>